<reference evidence="6 7" key="1">
    <citation type="submission" date="2020-08" db="EMBL/GenBank/DDBJ databases">
        <title>Sequencing the genomes of 1000 actinobacteria strains.</title>
        <authorList>
            <person name="Klenk H.-P."/>
        </authorList>
    </citation>
    <scope>NUCLEOTIDE SEQUENCE [LARGE SCALE GENOMIC DNA]</scope>
    <source>
        <strain evidence="6 7">DSM 43582</strain>
    </source>
</reference>
<protein>
    <submittedName>
        <fullName evidence="6">Rieske Fe-S protein</fullName>
    </submittedName>
</protein>
<keyword evidence="3" id="KW-0408">Iron</keyword>
<accession>A0A7W9UFN5</accession>
<gene>
    <name evidence="6" type="ORF">BJY24_000058</name>
</gene>
<name>A0A7W9UFN5_9NOCA</name>
<dbReference type="GO" id="GO:0046872">
    <property type="term" value="F:metal ion binding"/>
    <property type="evidence" value="ECO:0007669"/>
    <property type="project" value="UniProtKB-KW"/>
</dbReference>
<dbReference type="InterPro" id="IPR036922">
    <property type="entry name" value="Rieske_2Fe-2S_sf"/>
</dbReference>
<evidence type="ECO:0000256" key="1">
    <source>
        <dbReference type="ARBA" id="ARBA00022714"/>
    </source>
</evidence>
<dbReference type="CDD" id="cd03467">
    <property type="entry name" value="Rieske"/>
    <property type="match status" value="1"/>
</dbReference>
<dbReference type="AlphaFoldDB" id="A0A7W9UFN5"/>
<dbReference type="EMBL" id="JACHIT010000001">
    <property type="protein sequence ID" value="MBB5911191.1"/>
    <property type="molecule type" value="Genomic_DNA"/>
</dbReference>
<dbReference type="Proteomes" id="UP000540412">
    <property type="component" value="Unassembled WGS sequence"/>
</dbReference>
<evidence type="ECO:0000256" key="3">
    <source>
        <dbReference type="ARBA" id="ARBA00023004"/>
    </source>
</evidence>
<evidence type="ECO:0000313" key="6">
    <source>
        <dbReference type="EMBL" id="MBB5911191.1"/>
    </source>
</evidence>
<dbReference type="Pfam" id="PF00355">
    <property type="entry name" value="Rieske"/>
    <property type="match status" value="1"/>
</dbReference>
<dbReference type="GO" id="GO:0004497">
    <property type="term" value="F:monooxygenase activity"/>
    <property type="evidence" value="ECO:0007669"/>
    <property type="project" value="UniProtKB-ARBA"/>
</dbReference>
<dbReference type="GO" id="GO:0016705">
    <property type="term" value="F:oxidoreductase activity, acting on paired donors, with incorporation or reduction of molecular oxygen"/>
    <property type="evidence" value="ECO:0007669"/>
    <property type="project" value="UniProtKB-ARBA"/>
</dbReference>
<feature type="domain" description="Rieske" evidence="5">
    <location>
        <begin position="123"/>
        <end position="219"/>
    </location>
</feature>
<dbReference type="GO" id="GO:0051537">
    <property type="term" value="F:2 iron, 2 sulfur cluster binding"/>
    <property type="evidence" value="ECO:0007669"/>
    <property type="project" value="UniProtKB-KW"/>
</dbReference>
<dbReference type="InterPro" id="IPR017941">
    <property type="entry name" value="Rieske_2Fe-2S"/>
</dbReference>
<sequence length="226" mass="23649">MTERDVERYVEDLLAGRRPRGFRPDDAEAEELRAAIGLRAARLGSDAPSEEFLSGLHRRLADETGSGPVESGSRTTRRVVLIGSSVAAAAAAGGVIDHALVTGTGAGEPAAQERMTPNNGTWRAVAATADLPEGGTLPFDTGTVTGFVRRQGGVAVAVSGVCTHQGCKLWLDAPADRLRCPCHSTSFTTAGQVVTHQLPIAPAPLPELRVREIDGAIEVFVPAEHA</sequence>
<organism evidence="6 7">
    <name type="scientific">Nocardia transvalensis</name>
    <dbReference type="NCBI Taxonomy" id="37333"/>
    <lineage>
        <taxon>Bacteria</taxon>
        <taxon>Bacillati</taxon>
        <taxon>Actinomycetota</taxon>
        <taxon>Actinomycetes</taxon>
        <taxon>Mycobacteriales</taxon>
        <taxon>Nocardiaceae</taxon>
        <taxon>Nocardia</taxon>
    </lineage>
</organism>
<evidence type="ECO:0000256" key="2">
    <source>
        <dbReference type="ARBA" id="ARBA00022723"/>
    </source>
</evidence>
<keyword evidence="7" id="KW-1185">Reference proteome</keyword>
<dbReference type="PROSITE" id="PS51296">
    <property type="entry name" value="RIESKE"/>
    <property type="match status" value="1"/>
</dbReference>
<dbReference type="Gene3D" id="2.102.10.10">
    <property type="entry name" value="Rieske [2Fe-2S] iron-sulphur domain"/>
    <property type="match status" value="1"/>
</dbReference>
<dbReference type="SUPFAM" id="SSF50022">
    <property type="entry name" value="ISP domain"/>
    <property type="match status" value="1"/>
</dbReference>
<evidence type="ECO:0000259" key="5">
    <source>
        <dbReference type="PROSITE" id="PS51296"/>
    </source>
</evidence>
<evidence type="ECO:0000313" key="7">
    <source>
        <dbReference type="Proteomes" id="UP000540412"/>
    </source>
</evidence>
<keyword evidence="4" id="KW-0411">Iron-sulfur</keyword>
<evidence type="ECO:0000256" key="4">
    <source>
        <dbReference type="ARBA" id="ARBA00023014"/>
    </source>
</evidence>
<proteinExistence type="predicted"/>
<comment type="caution">
    <text evidence="6">The sequence shown here is derived from an EMBL/GenBank/DDBJ whole genome shotgun (WGS) entry which is preliminary data.</text>
</comment>
<keyword evidence="2" id="KW-0479">Metal-binding</keyword>
<dbReference type="RefSeq" id="WP_040749228.1">
    <property type="nucleotide sequence ID" value="NZ_JACHIT010000001.1"/>
</dbReference>
<keyword evidence="1" id="KW-0001">2Fe-2S</keyword>